<sequence>MGDNILVQDLQQGLQYQFQPVKQFTKQEFNQNTFNDQSIQPQLIGSLYQKLYNSNEKLCQRSTRAFTEHQNYEEQTQKSHTMQKFDDFLKYSQYGSGFHSSFPQNVPKNTVKKSFQMRSTGNYYFQGQDRFDNQNKYQMLNHPNILAVRHKIHDNKHNSNQNAFNRNSDNGLNIEFQGLKLSKGKIKQPFIQKFKQESTIFQNDSNFNIFSPDKNDKLIRKSNQQKNVDRKNYLNYQDKRNKNYNIITFSKE</sequence>
<accession>A0A0V0Q9A6</accession>
<gene>
    <name evidence="1" type="ORF">PPERSA_00423</name>
</gene>
<comment type="caution">
    <text evidence="1">The sequence shown here is derived from an EMBL/GenBank/DDBJ whole genome shotgun (WGS) entry which is preliminary data.</text>
</comment>
<evidence type="ECO:0000313" key="2">
    <source>
        <dbReference type="Proteomes" id="UP000054937"/>
    </source>
</evidence>
<dbReference type="AlphaFoldDB" id="A0A0V0Q9A6"/>
<protein>
    <submittedName>
        <fullName evidence="1">Uncharacterized protein</fullName>
    </submittedName>
</protein>
<dbReference type="EMBL" id="LDAU01000228">
    <property type="protein sequence ID" value="KRW98834.1"/>
    <property type="molecule type" value="Genomic_DNA"/>
</dbReference>
<proteinExistence type="predicted"/>
<name>A0A0V0Q9A6_PSEPJ</name>
<reference evidence="1 2" key="1">
    <citation type="journal article" date="2015" name="Sci. Rep.">
        <title>Genome of the facultative scuticociliatosis pathogen Pseudocohnilembus persalinus provides insight into its virulence through horizontal gene transfer.</title>
        <authorList>
            <person name="Xiong J."/>
            <person name="Wang G."/>
            <person name="Cheng J."/>
            <person name="Tian M."/>
            <person name="Pan X."/>
            <person name="Warren A."/>
            <person name="Jiang C."/>
            <person name="Yuan D."/>
            <person name="Miao W."/>
        </authorList>
    </citation>
    <scope>NUCLEOTIDE SEQUENCE [LARGE SCALE GENOMIC DNA]</scope>
    <source>
        <strain evidence="1">36N120E</strain>
    </source>
</reference>
<dbReference type="InParanoid" id="A0A0V0Q9A6"/>
<organism evidence="1 2">
    <name type="scientific">Pseudocohnilembus persalinus</name>
    <name type="common">Ciliate</name>
    <dbReference type="NCBI Taxonomy" id="266149"/>
    <lineage>
        <taxon>Eukaryota</taxon>
        <taxon>Sar</taxon>
        <taxon>Alveolata</taxon>
        <taxon>Ciliophora</taxon>
        <taxon>Intramacronucleata</taxon>
        <taxon>Oligohymenophorea</taxon>
        <taxon>Scuticociliatia</taxon>
        <taxon>Philasterida</taxon>
        <taxon>Pseudocohnilembidae</taxon>
        <taxon>Pseudocohnilembus</taxon>
    </lineage>
</organism>
<dbReference type="Proteomes" id="UP000054937">
    <property type="component" value="Unassembled WGS sequence"/>
</dbReference>
<keyword evidence="2" id="KW-1185">Reference proteome</keyword>
<evidence type="ECO:0000313" key="1">
    <source>
        <dbReference type="EMBL" id="KRW98834.1"/>
    </source>
</evidence>